<evidence type="ECO:0000313" key="1">
    <source>
        <dbReference type="EMBL" id="TCL76275.1"/>
    </source>
</evidence>
<dbReference type="Gene3D" id="2.130.10.10">
    <property type="entry name" value="YVTN repeat-like/Quinoprotein amine dehydrogenase"/>
    <property type="match status" value="1"/>
</dbReference>
<dbReference type="SUPFAM" id="SSF50969">
    <property type="entry name" value="YVTN repeat-like/Quinoprotein amine dehydrogenase"/>
    <property type="match status" value="1"/>
</dbReference>
<dbReference type="RefSeq" id="WP_132012467.1">
    <property type="nucleotide sequence ID" value="NZ_SLUN01000002.1"/>
</dbReference>
<dbReference type="PROSITE" id="PS51257">
    <property type="entry name" value="PROKAR_LIPOPROTEIN"/>
    <property type="match status" value="1"/>
</dbReference>
<proteinExistence type="predicted"/>
<gene>
    <name evidence="1" type="ORF">EDC14_100228</name>
</gene>
<dbReference type="InterPro" id="IPR015943">
    <property type="entry name" value="WD40/YVTN_repeat-like_dom_sf"/>
</dbReference>
<dbReference type="InterPro" id="IPR051200">
    <property type="entry name" value="Host-pathogen_enzymatic-act"/>
</dbReference>
<sequence>MKKRIIILFWAAVILACWGCGQILAHSGERIFLLGQNKQAEVIDTHGRKLRSLALDEAPRAVITNRQGEKLFFCSGKNRWSLAMLRPDQAAYQKELQFATLLTAWTMNKDRSCFWAITRTKDCAGQAVLVKVDLENLEYQQIELDSPAVCLALNPAEDRLVVATLGKEPNSSNLCVYNPDSLQAIQTIAIAKNPAALYFAQDNRTLLATSRGYNQYLAHSAPKGLSYRETAVPAGISYIDLDTVRVKAVIRLGDLSADYLRIDDRLYAITAEQDRGKVVALDDSGIAAEYPVAFIPRQIAVDPVNQVLYIAGLKNVAVFENGSARPLAQLAFERRIEQVIPLPESHSALLYHPTIRGSLTELKLNDHDYQRGESMPLGRGYMAAWKLLGYASSMYAARDGGTALLGALLATPGMMVRGGEMVMVTPKQKLYLYNRFTQDVAVVDTVKMRVVRRISCALAGRNCRLFGTPNEKYVIIAGAHQWRLLNTESERVELNLRLNWLGLGKPATPYFYHASSGDQLILAGGKNIFFIDLEKGRIIRRIPSATRDAVIGR</sequence>
<organism evidence="1 2">
    <name type="scientific">Hydrogenispora ethanolica</name>
    <dbReference type="NCBI Taxonomy" id="1082276"/>
    <lineage>
        <taxon>Bacteria</taxon>
        <taxon>Bacillati</taxon>
        <taxon>Bacillota</taxon>
        <taxon>Hydrogenispora</taxon>
    </lineage>
</organism>
<dbReference type="PANTHER" id="PTHR47197:SF3">
    <property type="entry name" value="DIHYDRO-HEME D1 DEHYDROGENASE"/>
    <property type="match status" value="1"/>
</dbReference>
<dbReference type="PANTHER" id="PTHR47197">
    <property type="entry name" value="PROTEIN NIRF"/>
    <property type="match status" value="1"/>
</dbReference>
<reference evidence="1 2" key="1">
    <citation type="submission" date="2019-03" db="EMBL/GenBank/DDBJ databases">
        <title>Genomic Encyclopedia of Type Strains, Phase IV (KMG-IV): sequencing the most valuable type-strain genomes for metagenomic binning, comparative biology and taxonomic classification.</title>
        <authorList>
            <person name="Goeker M."/>
        </authorList>
    </citation>
    <scope>NUCLEOTIDE SEQUENCE [LARGE SCALE GENOMIC DNA]</scope>
    <source>
        <strain evidence="1 2">LX-B</strain>
    </source>
</reference>
<dbReference type="EMBL" id="SLUN01000002">
    <property type="protein sequence ID" value="TCL76275.1"/>
    <property type="molecule type" value="Genomic_DNA"/>
</dbReference>
<dbReference type="OrthoDB" id="1633742at2"/>
<accession>A0A4R1S9V7</accession>
<protein>
    <submittedName>
        <fullName evidence="1">Uncharacterized protein</fullName>
    </submittedName>
</protein>
<dbReference type="InterPro" id="IPR011044">
    <property type="entry name" value="Quino_amine_DH_bsu"/>
</dbReference>
<dbReference type="Proteomes" id="UP000295008">
    <property type="component" value="Unassembled WGS sequence"/>
</dbReference>
<dbReference type="SUPFAM" id="SSF51004">
    <property type="entry name" value="C-terminal (heme d1) domain of cytochrome cd1-nitrite reductase"/>
    <property type="match status" value="1"/>
</dbReference>
<dbReference type="InterPro" id="IPR011048">
    <property type="entry name" value="Haem_d1_sf"/>
</dbReference>
<name>A0A4R1S9V7_HYDET</name>
<evidence type="ECO:0000313" key="2">
    <source>
        <dbReference type="Proteomes" id="UP000295008"/>
    </source>
</evidence>
<keyword evidence="2" id="KW-1185">Reference proteome</keyword>
<comment type="caution">
    <text evidence="1">The sequence shown here is derived from an EMBL/GenBank/DDBJ whole genome shotgun (WGS) entry which is preliminary data.</text>
</comment>
<dbReference type="AlphaFoldDB" id="A0A4R1S9V7"/>